<reference evidence="4 5" key="1">
    <citation type="submission" date="2018-07" db="EMBL/GenBank/DDBJ databases">
        <title>Genome sequences of Haloplanus sp. CBA1112.</title>
        <authorList>
            <person name="Kim Y.B."/>
            <person name="Roh S.W."/>
        </authorList>
    </citation>
    <scope>NUCLEOTIDE SEQUENCE [LARGE SCALE GENOMIC DNA]</scope>
    <source>
        <strain evidence="4 5">CBA1112</strain>
    </source>
</reference>
<dbReference type="RefSeq" id="WP_114587032.1">
    <property type="nucleotide sequence ID" value="NZ_CP031148.1"/>
</dbReference>
<dbReference type="InterPro" id="IPR051797">
    <property type="entry name" value="TrmB-like"/>
</dbReference>
<evidence type="ECO:0000259" key="2">
    <source>
        <dbReference type="Pfam" id="PF24217"/>
    </source>
</evidence>
<reference evidence="3 6" key="2">
    <citation type="submission" date="2018-07" db="EMBL/GenBank/DDBJ databases">
        <title>Genome sequences of Haloplanus sp. CBA1113.</title>
        <authorList>
            <person name="Kim Y.B."/>
            <person name="Roh S.W."/>
        </authorList>
    </citation>
    <scope>NUCLEOTIDE SEQUENCE [LARGE SCALE GENOMIC DNA]</scope>
    <source>
        <strain evidence="3 6">CBA1113</strain>
    </source>
</reference>
<dbReference type="OrthoDB" id="202962at2157"/>
<protein>
    <submittedName>
        <fullName evidence="4">TrmB family transcriptional regulator</fullName>
    </submittedName>
</protein>
<keyword evidence="6" id="KW-1185">Reference proteome</keyword>
<dbReference type="PANTHER" id="PTHR34293:SF1">
    <property type="entry name" value="HTH-TYPE TRANSCRIPTIONAL REGULATOR TRMBL2"/>
    <property type="match status" value="1"/>
</dbReference>
<dbReference type="InterPro" id="IPR036390">
    <property type="entry name" value="WH_DNA-bd_sf"/>
</dbReference>
<feature type="domain" description="Transcription regulator TrmB N-terminal" evidence="1">
    <location>
        <begin position="4"/>
        <end position="71"/>
    </location>
</feature>
<dbReference type="KEGG" id="haq:DU484_16520"/>
<evidence type="ECO:0000313" key="4">
    <source>
        <dbReference type="EMBL" id="AXG11326.1"/>
    </source>
</evidence>
<evidence type="ECO:0000313" key="5">
    <source>
        <dbReference type="Proteomes" id="UP000252985"/>
    </source>
</evidence>
<dbReference type="Proteomes" id="UP000252985">
    <property type="component" value="Chromosome"/>
</dbReference>
<dbReference type="EMBL" id="CP031148">
    <property type="protein sequence ID" value="AXG11326.1"/>
    <property type="molecule type" value="Genomic_DNA"/>
</dbReference>
<dbReference type="GeneID" id="37288616"/>
<dbReference type="Pfam" id="PF24217">
    <property type="entry name" value="DUF7436"/>
    <property type="match status" value="1"/>
</dbReference>
<evidence type="ECO:0000313" key="6">
    <source>
        <dbReference type="Proteomes" id="UP000253273"/>
    </source>
</evidence>
<feature type="domain" description="DUF7436" evidence="2">
    <location>
        <begin position="109"/>
        <end position="265"/>
    </location>
</feature>
<accession>A0A345E6T9</accession>
<dbReference type="InterPro" id="IPR036388">
    <property type="entry name" value="WH-like_DNA-bd_sf"/>
</dbReference>
<gene>
    <name evidence="4" type="ORF">DU484_16520</name>
    <name evidence="3" type="ORF">DU500_16565</name>
</gene>
<organism evidence="4 5">
    <name type="scientific">Haloplanus rubicundus</name>
    <dbReference type="NCBI Taxonomy" id="1547898"/>
    <lineage>
        <taxon>Archaea</taxon>
        <taxon>Methanobacteriati</taxon>
        <taxon>Methanobacteriota</taxon>
        <taxon>Stenosarchaea group</taxon>
        <taxon>Halobacteria</taxon>
        <taxon>Halobacteriales</taxon>
        <taxon>Haloferacaceae</taxon>
        <taxon>Haloplanus</taxon>
    </lineage>
</organism>
<dbReference type="KEGG" id="haj:DU500_16565"/>
<dbReference type="PANTHER" id="PTHR34293">
    <property type="entry name" value="HTH-TYPE TRANSCRIPTIONAL REGULATOR TRMBL2"/>
    <property type="match status" value="1"/>
</dbReference>
<accession>A0A345EGK4</accession>
<dbReference type="Pfam" id="PF01978">
    <property type="entry name" value="TrmB"/>
    <property type="match status" value="1"/>
</dbReference>
<sequence>MASLRDLGLSEYESRTYRALLDRGPATAKELSSSSEVPMGRIYDVLNGLEGNGLVRSQAASRPKKYVAVEPDTALDRLVETRKRELDQQAERYESVAAELVNDLDAAAPVEGQFWTAAVGPEETVELLLERLSAADEEIHHVAGLPSAQIDVDAVGQRMLDAFESALDRGVSVSILIHPTLVEAVPNDLRAAYATRLGEHERYASRTSAAIDGTFTLVDGEEVCIEVPNPLDADEAFALIDFKDASFATDVRTVFEEQWVDSTPLEFQRNAP</sequence>
<dbReference type="InterPro" id="IPR055859">
    <property type="entry name" value="DUF7436"/>
</dbReference>
<proteinExistence type="predicted"/>
<name>A0A345EGK4_9EURY</name>
<dbReference type="AlphaFoldDB" id="A0A345EGK4"/>
<dbReference type="SUPFAM" id="SSF46785">
    <property type="entry name" value="Winged helix' DNA-binding domain"/>
    <property type="match status" value="1"/>
</dbReference>
<dbReference type="Gene3D" id="1.10.10.10">
    <property type="entry name" value="Winged helix-like DNA-binding domain superfamily/Winged helix DNA-binding domain"/>
    <property type="match status" value="1"/>
</dbReference>
<dbReference type="Proteomes" id="UP000253273">
    <property type="component" value="Chromosome"/>
</dbReference>
<dbReference type="EMBL" id="CP031150">
    <property type="protein sequence ID" value="AXG07911.1"/>
    <property type="molecule type" value="Genomic_DNA"/>
</dbReference>
<evidence type="ECO:0000313" key="3">
    <source>
        <dbReference type="EMBL" id="AXG07911.1"/>
    </source>
</evidence>
<evidence type="ECO:0000259" key="1">
    <source>
        <dbReference type="Pfam" id="PF01978"/>
    </source>
</evidence>
<dbReference type="InterPro" id="IPR002831">
    <property type="entry name" value="Tscrpt_reg_TrmB_N"/>
</dbReference>